<organism evidence="3 4">
    <name type="scientific">Paraburkholderia phenazinium</name>
    <dbReference type="NCBI Taxonomy" id="60549"/>
    <lineage>
        <taxon>Bacteria</taxon>
        <taxon>Pseudomonadati</taxon>
        <taxon>Pseudomonadota</taxon>
        <taxon>Betaproteobacteria</taxon>
        <taxon>Burkholderiales</taxon>
        <taxon>Burkholderiaceae</taxon>
        <taxon>Paraburkholderia</taxon>
    </lineage>
</organism>
<dbReference type="InterPro" id="IPR035919">
    <property type="entry name" value="EAL_sf"/>
</dbReference>
<dbReference type="SUPFAM" id="SSF141868">
    <property type="entry name" value="EAL domain-like"/>
    <property type="match status" value="1"/>
</dbReference>
<dbReference type="PANTHER" id="PTHR33525">
    <property type="match status" value="1"/>
</dbReference>
<feature type="domain" description="EAL" evidence="1">
    <location>
        <begin position="1"/>
        <end position="242"/>
    </location>
</feature>
<reference evidence="3 4" key="1">
    <citation type="submission" date="2016-10" db="EMBL/GenBank/DDBJ databases">
        <authorList>
            <person name="de Groot N.N."/>
        </authorList>
    </citation>
    <scope>NUCLEOTIDE SEQUENCE [LARGE SCALE GENOMIC DNA]</scope>
    <source>
        <strain evidence="3 4">LMG 2247</strain>
    </source>
</reference>
<dbReference type="Pfam" id="PF00563">
    <property type="entry name" value="EAL"/>
    <property type="match status" value="1"/>
</dbReference>
<sequence>MRGNPEQRGQRGYLHPNLSLPEIAGWQKRRYETRPMKAEVFVARQPILDRNGVTVAQELLFRETGKDAAQVQDDYAATAAVVERTVGVFGIEHVLGHGDGFLNCTGDFLHFGSVDVLPAARFVLEILEGTALTAELGERCDELRHAGFRIALDHVRSISSQTERFLPHVDIVKLDWPYIATDERSHVVEDCRRHGKRVLAQKVEDRTDHAAAMLAGCDLFQGFYFARPQLLTASRTPSRFAAVFRVLELLREDAGSGPLEEALKHAPALVIQLLRLANNASQRRWRHAPITSIGQAVAAVGSKTLMLWCCLLLYGNPADLQFGRSPLAQLVEQRANFMERAATELAPEDDGFHEAAWLAGLLSLAYVPCGVTAEVFFADMPIDAVIQQAILGHEGVLGTLLAIAEHLEQGQFDAAYQQAGALGTEFAVKLPGLVL</sequence>
<proteinExistence type="predicted"/>
<accession>A0A1G7UAH6</accession>
<dbReference type="Proteomes" id="UP000199706">
    <property type="component" value="Unassembled WGS sequence"/>
</dbReference>
<dbReference type="PANTHER" id="PTHR33525:SF4">
    <property type="entry name" value="CYCLIC DI-GMP PHOSPHODIESTERASE CDGJ"/>
    <property type="match status" value="1"/>
</dbReference>
<evidence type="ECO:0000313" key="4">
    <source>
        <dbReference type="Proteomes" id="UP000199706"/>
    </source>
</evidence>
<dbReference type="SMART" id="SM00052">
    <property type="entry name" value="EAL"/>
    <property type="match status" value="1"/>
</dbReference>
<dbReference type="PIRSF" id="PIRSF003180">
    <property type="entry name" value="DiGMPpdiest_YuxH"/>
    <property type="match status" value="1"/>
</dbReference>
<feature type="domain" description="HDOD" evidence="2">
    <location>
        <begin position="236"/>
        <end position="428"/>
    </location>
</feature>
<dbReference type="InterPro" id="IPR014408">
    <property type="entry name" value="dGMP_Pdiesterase_EAL/HD-GYP"/>
</dbReference>
<evidence type="ECO:0000259" key="1">
    <source>
        <dbReference type="PROSITE" id="PS50883"/>
    </source>
</evidence>
<name>A0A1G7UAH6_9BURK</name>
<protein>
    <submittedName>
        <fullName evidence="3">EAL and modified HD-GYP domain-containing signal transduction protein</fullName>
    </submittedName>
</protein>
<gene>
    <name evidence="3" type="ORF">SAMN05216466_103358</name>
</gene>
<evidence type="ECO:0000259" key="2">
    <source>
        <dbReference type="PROSITE" id="PS51833"/>
    </source>
</evidence>
<dbReference type="PROSITE" id="PS51833">
    <property type="entry name" value="HDOD"/>
    <property type="match status" value="1"/>
</dbReference>
<dbReference type="InterPro" id="IPR013976">
    <property type="entry name" value="HDOD"/>
</dbReference>
<dbReference type="PROSITE" id="PS50883">
    <property type="entry name" value="EAL"/>
    <property type="match status" value="1"/>
</dbReference>
<dbReference type="OrthoDB" id="9804751at2"/>
<dbReference type="Pfam" id="PF08668">
    <property type="entry name" value="HDOD"/>
    <property type="match status" value="1"/>
</dbReference>
<dbReference type="EMBL" id="FNCJ01000003">
    <property type="protein sequence ID" value="SDG44019.1"/>
    <property type="molecule type" value="Genomic_DNA"/>
</dbReference>
<dbReference type="SUPFAM" id="SSF109604">
    <property type="entry name" value="HD-domain/PDEase-like"/>
    <property type="match status" value="1"/>
</dbReference>
<dbReference type="Gene3D" id="1.10.3210.10">
    <property type="entry name" value="Hypothetical protein af1432"/>
    <property type="match status" value="1"/>
</dbReference>
<dbReference type="Gene3D" id="3.20.20.450">
    <property type="entry name" value="EAL domain"/>
    <property type="match status" value="1"/>
</dbReference>
<dbReference type="InterPro" id="IPR001633">
    <property type="entry name" value="EAL_dom"/>
</dbReference>
<dbReference type="AlphaFoldDB" id="A0A1G7UAH6"/>
<dbReference type="InterPro" id="IPR052340">
    <property type="entry name" value="RNase_Y/CdgJ"/>
</dbReference>
<evidence type="ECO:0000313" key="3">
    <source>
        <dbReference type="EMBL" id="SDG44019.1"/>
    </source>
</evidence>